<feature type="non-terminal residue" evidence="6">
    <location>
        <position position="161"/>
    </location>
</feature>
<dbReference type="Pfam" id="PF03547">
    <property type="entry name" value="Mem_trans"/>
    <property type="match status" value="1"/>
</dbReference>
<evidence type="ECO:0000313" key="7">
    <source>
        <dbReference type="Proteomes" id="UP001054857"/>
    </source>
</evidence>
<keyword evidence="4" id="KW-0472">Membrane</keyword>
<dbReference type="PANTHER" id="PTHR31419:SF1">
    <property type="entry name" value="PROTEIN PIN-LIKES 6"/>
    <property type="match status" value="1"/>
</dbReference>
<dbReference type="Proteomes" id="UP001054857">
    <property type="component" value="Unassembled WGS sequence"/>
</dbReference>
<evidence type="ECO:0000256" key="3">
    <source>
        <dbReference type="ARBA" id="ARBA00022989"/>
    </source>
</evidence>
<evidence type="ECO:0000313" key="6">
    <source>
        <dbReference type="EMBL" id="GFR43060.1"/>
    </source>
</evidence>
<dbReference type="InterPro" id="IPR039305">
    <property type="entry name" value="PILS2/6"/>
</dbReference>
<evidence type="ECO:0000256" key="4">
    <source>
        <dbReference type="ARBA" id="ARBA00023136"/>
    </source>
</evidence>
<evidence type="ECO:0000256" key="2">
    <source>
        <dbReference type="ARBA" id="ARBA00022692"/>
    </source>
</evidence>
<evidence type="ECO:0000256" key="5">
    <source>
        <dbReference type="SAM" id="MobiDB-lite"/>
    </source>
</evidence>
<gene>
    <name evidence="6" type="ORF">Agub_g4066</name>
</gene>
<evidence type="ECO:0000256" key="1">
    <source>
        <dbReference type="ARBA" id="ARBA00004141"/>
    </source>
</evidence>
<organism evidence="6 7">
    <name type="scientific">Astrephomene gubernaculifera</name>
    <dbReference type="NCBI Taxonomy" id="47775"/>
    <lineage>
        <taxon>Eukaryota</taxon>
        <taxon>Viridiplantae</taxon>
        <taxon>Chlorophyta</taxon>
        <taxon>core chlorophytes</taxon>
        <taxon>Chlorophyceae</taxon>
        <taxon>CS clade</taxon>
        <taxon>Chlamydomonadales</taxon>
        <taxon>Astrephomenaceae</taxon>
        <taxon>Astrephomene</taxon>
    </lineage>
</organism>
<dbReference type="GO" id="GO:0080162">
    <property type="term" value="P:endoplasmic reticulum to cytosol auxin transport"/>
    <property type="evidence" value="ECO:0007669"/>
    <property type="project" value="InterPro"/>
</dbReference>
<feature type="region of interest" description="Disordered" evidence="5">
    <location>
        <begin position="30"/>
        <end position="53"/>
    </location>
</feature>
<proteinExistence type="predicted"/>
<keyword evidence="7" id="KW-1185">Reference proteome</keyword>
<keyword evidence="2" id="KW-0812">Transmembrane</keyword>
<dbReference type="PANTHER" id="PTHR31419">
    <property type="entry name" value="PROTEIN PIN-LIKES 2"/>
    <property type="match status" value="1"/>
</dbReference>
<protein>
    <submittedName>
        <fullName evidence="6">Uncharacterized protein</fullName>
    </submittedName>
</protein>
<dbReference type="GO" id="GO:0016020">
    <property type="term" value="C:membrane"/>
    <property type="evidence" value="ECO:0007669"/>
    <property type="project" value="UniProtKB-SubCell"/>
</dbReference>
<comment type="caution">
    <text evidence="6">The sequence shown here is derived from an EMBL/GenBank/DDBJ whole genome shotgun (WGS) entry which is preliminary data.</text>
</comment>
<keyword evidence="3" id="KW-1133">Transmembrane helix</keyword>
<reference evidence="6 7" key="1">
    <citation type="journal article" date="2021" name="Sci. Rep.">
        <title>Genome sequencing of the multicellular alga Astrephomene provides insights into convergent evolution of germ-soma differentiation.</title>
        <authorList>
            <person name="Yamashita S."/>
            <person name="Yamamoto K."/>
            <person name="Matsuzaki R."/>
            <person name="Suzuki S."/>
            <person name="Yamaguchi H."/>
            <person name="Hirooka S."/>
            <person name="Minakuchi Y."/>
            <person name="Miyagishima S."/>
            <person name="Kawachi M."/>
            <person name="Toyoda A."/>
            <person name="Nozaki H."/>
        </authorList>
    </citation>
    <scope>NUCLEOTIDE SEQUENCE [LARGE SCALE GENOMIC DNA]</scope>
    <source>
        <strain evidence="6 7">NIES-4017</strain>
    </source>
</reference>
<dbReference type="EMBL" id="BMAR01000004">
    <property type="protein sequence ID" value="GFR43060.1"/>
    <property type="molecule type" value="Genomic_DNA"/>
</dbReference>
<dbReference type="AlphaFoldDB" id="A0AAD3DJP6"/>
<comment type="subcellular location">
    <subcellularLocation>
        <location evidence="1">Membrane</location>
        <topology evidence="1">Multi-pass membrane protein</topology>
    </subcellularLocation>
</comment>
<name>A0AAD3DJP6_9CHLO</name>
<accession>A0AAD3DJP6</accession>
<feature type="compositionally biased region" description="Low complexity" evidence="5">
    <location>
        <begin position="38"/>
        <end position="49"/>
    </location>
</feature>
<sequence length="161" mass="16595">MSVRPPCSHVCQQAAPDVALSGKLAVHGFTSQPSNTVPRATSQRASATAPAPPRRLGHLRKPQQWIPTTALDSYPSMPLAAPAAAAALSPAASTPLPQLVLAAAAPVAKLALFCAAGAWAARRGLLPPEGRRLLSSLTLHLFTPCLLFSKLAAGGEGWAEL</sequence>
<dbReference type="InterPro" id="IPR004776">
    <property type="entry name" value="Mem_transp_PIN-like"/>
</dbReference>